<organism evidence="1 2">
    <name type="scientific">Halanaerobium congolense</name>
    <dbReference type="NCBI Taxonomy" id="54121"/>
    <lineage>
        <taxon>Bacteria</taxon>
        <taxon>Bacillati</taxon>
        <taxon>Bacillota</taxon>
        <taxon>Clostridia</taxon>
        <taxon>Halanaerobiales</taxon>
        <taxon>Halanaerobiaceae</taxon>
        <taxon>Halanaerobium</taxon>
    </lineage>
</organism>
<gene>
    <name evidence="1" type="ORF">SAMN04515654_12313</name>
</gene>
<dbReference type="AlphaFoldDB" id="A0A1M7NFJ3"/>
<dbReference type="RefSeq" id="WP_143009694.1">
    <property type="nucleotide sequence ID" value="NZ_FNEH01000023.1"/>
</dbReference>
<dbReference type="Proteomes" id="UP000198945">
    <property type="component" value="Unassembled WGS sequence"/>
</dbReference>
<evidence type="ECO:0000313" key="2">
    <source>
        <dbReference type="Proteomes" id="UP000198945"/>
    </source>
</evidence>
<proteinExistence type="predicted"/>
<evidence type="ECO:0000313" key="1">
    <source>
        <dbReference type="EMBL" id="SDJ01424.1"/>
    </source>
</evidence>
<dbReference type="EMBL" id="FNEH01000023">
    <property type="protein sequence ID" value="SDJ01424.1"/>
    <property type="molecule type" value="Genomic_DNA"/>
</dbReference>
<sequence>MTTKAAQNARNKTSYIKWAVLIILSLSSVVSFYFTYEKDFLAKLYSSAPGLLGIYTFFENKFEQSLLNYFREKEMKKLEATFKEIKEETGIEVVEREEKSA</sequence>
<name>A0A1M7NFJ3_9FIRM</name>
<accession>A0A1M7NFJ3</accession>
<reference evidence="1 2" key="1">
    <citation type="submission" date="2016-10" db="EMBL/GenBank/DDBJ databases">
        <authorList>
            <person name="de Groot N.N."/>
        </authorList>
    </citation>
    <scope>NUCLEOTIDE SEQUENCE [LARGE SCALE GENOMIC DNA]</scope>
    <source>
        <strain evidence="1 2">WG7</strain>
    </source>
</reference>
<protein>
    <submittedName>
        <fullName evidence="1">Uncharacterized protein</fullName>
    </submittedName>
</protein>